<organism evidence="2 3">
    <name type="scientific">Sphingomonas aliaeris</name>
    <dbReference type="NCBI Taxonomy" id="2759526"/>
    <lineage>
        <taxon>Bacteria</taxon>
        <taxon>Pseudomonadati</taxon>
        <taxon>Pseudomonadota</taxon>
        <taxon>Alphaproteobacteria</taxon>
        <taxon>Sphingomonadales</taxon>
        <taxon>Sphingomonadaceae</taxon>
        <taxon>Sphingomonas</taxon>
    </lineage>
</organism>
<feature type="transmembrane region" description="Helical" evidence="1">
    <location>
        <begin position="51"/>
        <end position="67"/>
    </location>
</feature>
<feature type="transmembrane region" description="Helical" evidence="1">
    <location>
        <begin position="103"/>
        <end position="122"/>
    </location>
</feature>
<dbReference type="Proteomes" id="UP000595894">
    <property type="component" value="Chromosome"/>
</dbReference>
<reference evidence="3" key="1">
    <citation type="submission" date="2020-09" db="EMBL/GenBank/DDBJ databases">
        <title>Sphingomonas sp., a new species isolated from pork steak.</title>
        <authorList>
            <person name="Heidler von Heilborn D."/>
        </authorList>
    </citation>
    <scope>NUCLEOTIDE SEQUENCE [LARGE SCALE GENOMIC DNA]</scope>
</reference>
<keyword evidence="1" id="KW-0472">Membrane</keyword>
<sequence>MYSESDIDGAVTAGAISPQAAAALRNHIAAGRAAPAVDEESFRLLTGFNDIFVSIAAVAVLLGIGWLGQSVAYAVGGIAVAVASWGLAEYFTRRRRMALPSIILLIGFIGGVAGALLGIVAANADALASFVKTSLGGHEEPLVGAIGAIVAAVTAGAAWLHWRRFMVPITVAAGAVAVVGTVMALVVGFIPAARDALFWLVLAAGVAMFAFAMHWDMSDRERRTRRSDVAFWLHLAAAPMIAHALFNILGVFQGQIGIGMAGMVIALYLLFGFVALAVDRRALLVSSLAYVLYALSSLFETAGAVELAWAFTALVIGSALLTLSAFWHPMRRLVVGTLGEIGSRLPPVGTLVPAAA</sequence>
<feature type="transmembrane region" description="Helical" evidence="1">
    <location>
        <begin position="73"/>
        <end position="91"/>
    </location>
</feature>
<accession>A0A974NWR0</accession>
<keyword evidence="3" id="KW-1185">Reference proteome</keyword>
<feature type="transmembrane region" description="Helical" evidence="1">
    <location>
        <begin position="283"/>
        <end position="302"/>
    </location>
</feature>
<feature type="transmembrane region" description="Helical" evidence="1">
    <location>
        <begin position="308"/>
        <end position="327"/>
    </location>
</feature>
<evidence type="ECO:0008006" key="4">
    <source>
        <dbReference type="Google" id="ProtNLM"/>
    </source>
</evidence>
<gene>
    <name evidence="2" type="ORF">H5J25_07265</name>
</gene>
<feature type="transmembrane region" description="Helical" evidence="1">
    <location>
        <begin position="142"/>
        <end position="162"/>
    </location>
</feature>
<evidence type="ECO:0000256" key="1">
    <source>
        <dbReference type="SAM" id="Phobius"/>
    </source>
</evidence>
<dbReference type="RefSeq" id="WP_202095359.1">
    <property type="nucleotide sequence ID" value="NZ_CP061035.1"/>
</dbReference>
<feature type="transmembrane region" description="Helical" evidence="1">
    <location>
        <begin position="196"/>
        <end position="217"/>
    </location>
</feature>
<keyword evidence="1" id="KW-1133">Transmembrane helix</keyword>
<feature type="transmembrane region" description="Helical" evidence="1">
    <location>
        <begin position="229"/>
        <end position="250"/>
    </location>
</feature>
<evidence type="ECO:0000313" key="2">
    <source>
        <dbReference type="EMBL" id="QQV78434.1"/>
    </source>
</evidence>
<feature type="transmembrane region" description="Helical" evidence="1">
    <location>
        <begin position="256"/>
        <end position="276"/>
    </location>
</feature>
<dbReference type="EMBL" id="CP061035">
    <property type="protein sequence ID" value="QQV78434.1"/>
    <property type="molecule type" value="Genomic_DNA"/>
</dbReference>
<feature type="transmembrane region" description="Helical" evidence="1">
    <location>
        <begin position="169"/>
        <end position="190"/>
    </location>
</feature>
<protein>
    <recommendedName>
        <fullName evidence="4">DUF2157 domain-containing protein</fullName>
    </recommendedName>
</protein>
<dbReference type="KEGG" id="sari:H5J25_07265"/>
<keyword evidence="1" id="KW-0812">Transmembrane</keyword>
<proteinExistence type="predicted"/>
<evidence type="ECO:0000313" key="3">
    <source>
        <dbReference type="Proteomes" id="UP000595894"/>
    </source>
</evidence>
<name>A0A974NWR0_9SPHN</name>
<dbReference type="AlphaFoldDB" id="A0A974NWR0"/>